<name>A0A433DC07_9FUNG</name>
<protein>
    <submittedName>
        <fullName evidence="1">Uncharacterized protein</fullName>
    </submittedName>
</protein>
<comment type="caution">
    <text evidence="1">The sequence shown here is derived from an EMBL/GenBank/DDBJ whole genome shotgun (WGS) entry which is preliminary data.</text>
</comment>
<reference evidence="1 2" key="1">
    <citation type="journal article" date="2018" name="New Phytol.">
        <title>Phylogenomics of Endogonaceae and evolution of mycorrhizas within Mucoromycota.</title>
        <authorList>
            <person name="Chang Y."/>
            <person name="Desiro A."/>
            <person name="Na H."/>
            <person name="Sandor L."/>
            <person name="Lipzen A."/>
            <person name="Clum A."/>
            <person name="Barry K."/>
            <person name="Grigoriev I.V."/>
            <person name="Martin F.M."/>
            <person name="Stajich J.E."/>
            <person name="Smith M.E."/>
            <person name="Bonito G."/>
            <person name="Spatafora J.W."/>
        </authorList>
    </citation>
    <scope>NUCLEOTIDE SEQUENCE [LARGE SCALE GENOMIC DNA]</scope>
    <source>
        <strain evidence="1 2">GMNB39</strain>
    </source>
</reference>
<dbReference type="AlphaFoldDB" id="A0A433DC07"/>
<sequence length="143" mass="14768">MVVPIRRGWVTEVRLRVLDDIVCDGVCDLVGGLHDTGQGKAGPDGLTEGGSVLVVRVRGVRNREIAAKDGGLDEGDDLVRVNENTERKVGVAYVIEELGADGPGLDNRDLNVEMGQAAGGHGLAQALHGKLGGAIGVVEGLAP</sequence>
<gene>
    <name evidence="1" type="ORF">BC936DRAFT_144649</name>
</gene>
<dbReference type="Proteomes" id="UP000268093">
    <property type="component" value="Unassembled WGS sequence"/>
</dbReference>
<organism evidence="1 2">
    <name type="scientific">Jimgerdemannia flammicorona</name>
    <dbReference type="NCBI Taxonomy" id="994334"/>
    <lineage>
        <taxon>Eukaryota</taxon>
        <taxon>Fungi</taxon>
        <taxon>Fungi incertae sedis</taxon>
        <taxon>Mucoromycota</taxon>
        <taxon>Mucoromycotina</taxon>
        <taxon>Endogonomycetes</taxon>
        <taxon>Endogonales</taxon>
        <taxon>Endogonaceae</taxon>
        <taxon>Jimgerdemannia</taxon>
    </lineage>
</organism>
<evidence type="ECO:0000313" key="1">
    <source>
        <dbReference type="EMBL" id="RUP48381.1"/>
    </source>
</evidence>
<feature type="non-terminal residue" evidence="1">
    <location>
        <position position="143"/>
    </location>
</feature>
<dbReference type="EMBL" id="RBNI01003413">
    <property type="protein sequence ID" value="RUP48381.1"/>
    <property type="molecule type" value="Genomic_DNA"/>
</dbReference>
<accession>A0A433DC07</accession>
<proteinExistence type="predicted"/>
<evidence type="ECO:0000313" key="2">
    <source>
        <dbReference type="Proteomes" id="UP000268093"/>
    </source>
</evidence>
<keyword evidence="2" id="KW-1185">Reference proteome</keyword>